<evidence type="ECO:0000313" key="3">
    <source>
        <dbReference type="Proteomes" id="UP000239471"/>
    </source>
</evidence>
<organism evidence="2 3">
    <name type="scientific">Clostridium vincentii</name>
    <dbReference type="NCBI Taxonomy" id="52704"/>
    <lineage>
        <taxon>Bacteria</taxon>
        <taxon>Bacillati</taxon>
        <taxon>Bacillota</taxon>
        <taxon>Clostridia</taxon>
        <taxon>Eubacteriales</taxon>
        <taxon>Clostridiaceae</taxon>
        <taxon>Clostridium</taxon>
    </lineage>
</organism>
<feature type="transmembrane region" description="Helical" evidence="1">
    <location>
        <begin position="187"/>
        <end position="208"/>
    </location>
</feature>
<comment type="caution">
    <text evidence="2">The sequence shown here is derived from an EMBL/GenBank/DDBJ whole genome shotgun (WGS) entry which is preliminary data.</text>
</comment>
<keyword evidence="1" id="KW-1133">Transmembrane helix</keyword>
<dbReference type="Proteomes" id="UP000239471">
    <property type="component" value="Unassembled WGS sequence"/>
</dbReference>
<proteinExistence type="predicted"/>
<evidence type="ECO:0000256" key="1">
    <source>
        <dbReference type="SAM" id="Phobius"/>
    </source>
</evidence>
<feature type="transmembrane region" description="Helical" evidence="1">
    <location>
        <begin position="124"/>
        <end position="148"/>
    </location>
</feature>
<gene>
    <name evidence="2" type="ORF">CLVI_31110</name>
</gene>
<evidence type="ECO:0000313" key="2">
    <source>
        <dbReference type="EMBL" id="PRR80209.1"/>
    </source>
</evidence>
<reference evidence="2 3" key="1">
    <citation type="submission" date="2018-03" db="EMBL/GenBank/DDBJ databases">
        <title>Genome sequence of Clostridium vincentii DSM 10228.</title>
        <authorList>
            <person name="Poehlein A."/>
            <person name="Daniel R."/>
        </authorList>
    </citation>
    <scope>NUCLEOTIDE SEQUENCE [LARGE SCALE GENOMIC DNA]</scope>
    <source>
        <strain evidence="2 3">DSM 10228</strain>
    </source>
</reference>
<protein>
    <recommendedName>
        <fullName evidence="4">Yip1 domain protein</fullName>
    </recommendedName>
</protein>
<name>A0A2T0B8I6_9CLOT</name>
<feature type="transmembrane region" description="Helical" evidence="1">
    <location>
        <begin position="154"/>
        <end position="175"/>
    </location>
</feature>
<dbReference type="AlphaFoldDB" id="A0A2T0B8I6"/>
<feature type="transmembrane region" description="Helical" evidence="1">
    <location>
        <begin position="91"/>
        <end position="112"/>
    </location>
</feature>
<keyword evidence="1" id="KW-0472">Membrane</keyword>
<evidence type="ECO:0008006" key="4">
    <source>
        <dbReference type="Google" id="ProtNLM"/>
    </source>
</evidence>
<feature type="transmembrane region" description="Helical" evidence="1">
    <location>
        <begin position="58"/>
        <end position="79"/>
    </location>
</feature>
<keyword evidence="1" id="KW-0812">Transmembrane</keyword>
<sequence>MANCRYCNSEIEEKQSFCGKCGNFATSESNVFMRVLKRIGTGIKNPSAFIRNSKGSDIVTTGIMFGIIILISIVDMLILKKSSVGSFTNSKSYIMILFQIMTMAVFIGVLFIGIKIQKVSKVNLLSVTNLLVHASIFVALFSFIGLLLVFISPILGGMAVCIGSLIYYILIYQGLRESYGLDEKSSFITLIGTHIVVVFILYLVVSLLG</sequence>
<dbReference type="RefSeq" id="WP_106060994.1">
    <property type="nucleotide sequence ID" value="NZ_PVXQ01000048.1"/>
</dbReference>
<dbReference type="EMBL" id="PVXQ01000048">
    <property type="protein sequence ID" value="PRR80209.1"/>
    <property type="molecule type" value="Genomic_DNA"/>
</dbReference>
<keyword evidence="3" id="KW-1185">Reference proteome</keyword>
<accession>A0A2T0B8I6</accession>